<dbReference type="Proteomes" id="UP000461730">
    <property type="component" value="Unassembled WGS sequence"/>
</dbReference>
<dbReference type="InterPro" id="IPR003959">
    <property type="entry name" value="ATPase_AAA_core"/>
</dbReference>
<dbReference type="EMBL" id="WRXN01000008">
    <property type="protein sequence ID" value="MVT10365.1"/>
    <property type="molecule type" value="Genomic_DNA"/>
</dbReference>
<accession>A0A7K1U8P7</accession>
<evidence type="ECO:0000259" key="1">
    <source>
        <dbReference type="Pfam" id="PF13304"/>
    </source>
</evidence>
<dbReference type="PANTHER" id="PTHR43581:SF2">
    <property type="entry name" value="EXCINUCLEASE ATPASE SUBUNIT"/>
    <property type="match status" value="1"/>
</dbReference>
<dbReference type="InterPro" id="IPR027417">
    <property type="entry name" value="P-loop_NTPase"/>
</dbReference>
<dbReference type="PANTHER" id="PTHR43581">
    <property type="entry name" value="ATP/GTP PHOSPHATASE"/>
    <property type="match status" value="1"/>
</dbReference>
<dbReference type="GO" id="GO:0005524">
    <property type="term" value="F:ATP binding"/>
    <property type="evidence" value="ECO:0007669"/>
    <property type="project" value="InterPro"/>
</dbReference>
<gene>
    <name evidence="2" type="ORF">GO493_18985</name>
</gene>
<dbReference type="GO" id="GO:0016887">
    <property type="term" value="F:ATP hydrolysis activity"/>
    <property type="evidence" value="ECO:0007669"/>
    <property type="project" value="InterPro"/>
</dbReference>
<dbReference type="InterPro" id="IPR051396">
    <property type="entry name" value="Bact_Antivir_Def_Nuclease"/>
</dbReference>
<protein>
    <submittedName>
        <fullName evidence="2">AAA family ATPase</fullName>
    </submittedName>
</protein>
<dbReference type="Pfam" id="PF13304">
    <property type="entry name" value="AAA_21"/>
    <property type="match status" value="1"/>
</dbReference>
<dbReference type="AlphaFoldDB" id="A0A7K1U8P7"/>
<organism evidence="2 3">
    <name type="scientific">Chitinophaga tropicalis</name>
    <dbReference type="NCBI Taxonomy" id="2683588"/>
    <lineage>
        <taxon>Bacteria</taxon>
        <taxon>Pseudomonadati</taxon>
        <taxon>Bacteroidota</taxon>
        <taxon>Chitinophagia</taxon>
        <taxon>Chitinophagales</taxon>
        <taxon>Chitinophagaceae</taxon>
        <taxon>Chitinophaga</taxon>
    </lineage>
</organism>
<feature type="domain" description="ATPase AAA-type core" evidence="1">
    <location>
        <begin position="45"/>
        <end position="128"/>
    </location>
</feature>
<name>A0A7K1U8P7_9BACT</name>
<dbReference type="Gene3D" id="3.40.50.300">
    <property type="entry name" value="P-loop containing nucleotide triphosphate hydrolases"/>
    <property type="match status" value="1"/>
</dbReference>
<proteinExistence type="predicted"/>
<comment type="caution">
    <text evidence="2">The sequence shown here is derived from an EMBL/GenBank/DDBJ whole genome shotgun (WGS) entry which is preliminary data.</text>
</comment>
<evidence type="ECO:0000313" key="2">
    <source>
        <dbReference type="EMBL" id="MVT10365.1"/>
    </source>
</evidence>
<evidence type="ECO:0000313" key="3">
    <source>
        <dbReference type="Proteomes" id="UP000461730"/>
    </source>
</evidence>
<reference evidence="2 3" key="1">
    <citation type="submission" date="2019-12" db="EMBL/GenBank/DDBJ databases">
        <title>Chitinophaga sp. strain ysch24 (GDMCC 1.1355), whole genome shotgun sequence.</title>
        <authorList>
            <person name="Zhang X."/>
        </authorList>
    </citation>
    <scope>NUCLEOTIDE SEQUENCE [LARGE SCALE GENOMIC DNA]</scope>
    <source>
        <strain evidence="3">ysch24</strain>
    </source>
</reference>
<sequence length="228" mass="26093">MSTLISPNSLDLIKYIFCYLIPHLEDIDYRQEEKKIYYKERNVEVEGFRGWLIFNQLASGTRSIIAMIGDLICRIYSINPALEDPRNFSGIVLIDEIDVHLHPKLQKLFPSLLSECFPDIQFIATTHSVIPFLGAPLNSVFLKVSKTKGEGSVVTRLNLDIKNLLPNVLLTSSLFDMDSIAQVNSEGVQEIRTEDSYSEYLKNKELKKKLEDFEKGDRDLFVASVRKM</sequence>
<dbReference type="SUPFAM" id="SSF52540">
    <property type="entry name" value="P-loop containing nucleoside triphosphate hydrolases"/>
    <property type="match status" value="1"/>
</dbReference>
<keyword evidence="3" id="KW-1185">Reference proteome</keyword>